<protein>
    <recommendedName>
        <fullName evidence="12">Cytochrome P450</fullName>
    </recommendedName>
</protein>
<dbReference type="EMBL" id="KN846972">
    <property type="protein sequence ID" value="KIW80362.1"/>
    <property type="molecule type" value="Genomic_DNA"/>
</dbReference>
<organism evidence="10 11">
    <name type="scientific">Fonsecaea pedrosoi CBS 271.37</name>
    <dbReference type="NCBI Taxonomy" id="1442368"/>
    <lineage>
        <taxon>Eukaryota</taxon>
        <taxon>Fungi</taxon>
        <taxon>Dikarya</taxon>
        <taxon>Ascomycota</taxon>
        <taxon>Pezizomycotina</taxon>
        <taxon>Eurotiomycetes</taxon>
        <taxon>Chaetothyriomycetidae</taxon>
        <taxon>Chaetothyriales</taxon>
        <taxon>Herpotrichiellaceae</taxon>
        <taxon>Fonsecaea</taxon>
    </lineage>
</organism>
<name>A0A0D2F160_9EURO</name>
<dbReference type="SUPFAM" id="SSF48264">
    <property type="entry name" value="Cytochrome P450"/>
    <property type="match status" value="1"/>
</dbReference>
<dbReference type="Gene3D" id="1.10.630.10">
    <property type="entry name" value="Cytochrome P450"/>
    <property type="match status" value="1"/>
</dbReference>
<evidence type="ECO:0000256" key="3">
    <source>
        <dbReference type="ARBA" id="ARBA00022723"/>
    </source>
</evidence>
<keyword evidence="4 8" id="KW-0560">Oxidoreductase</keyword>
<dbReference type="Proteomes" id="UP000053029">
    <property type="component" value="Unassembled WGS sequence"/>
</dbReference>
<feature type="chain" id="PRO_5002241604" description="Cytochrome P450" evidence="9">
    <location>
        <begin position="18"/>
        <end position="533"/>
    </location>
</feature>
<reference evidence="10 11" key="1">
    <citation type="submission" date="2015-01" db="EMBL/GenBank/DDBJ databases">
        <title>The Genome Sequence of Fonsecaea pedrosoi CBS 271.37.</title>
        <authorList>
            <consortium name="The Broad Institute Genomics Platform"/>
            <person name="Cuomo C."/>
            <person name="de Hoog S."/>
            <person name="Gorbushina A."/>
            <person name="Stielow B."/>
            <person name="Teixiera M."/>
            <person name="Abouelleil A."/>
            <person name="Chapman S.B."/>
            <person name="Priest M."/>
            <person name="Young S.K."/>
            <person name="Wortman J."/>
            <person name="Nusbaum C."/>
            <person name="Birren B."/>
        </authorList>
    </citation>
    <scope>NUCLEOTIDE SEQUENCE [LARGE SCALE GENOMIC DNA]</scope>
    <source>
        <strain evidence="10 11">CBS 271.37</strain>
    </source>
</reference>
<dbReference type="InterPro" id="IPR017972">
    <property type="entry name" value="Cyt_P450_CS"/>
</dbReference>
<evidence type="ECO:0000256" key="9">
    <source>
        <dbReference type="SAM" id="SignalP"/>
    </source>
</evidence>
<gene>
    <name evidence="10" type="ORF">Z517_06977</name>
</gene>
<dbReference type="AlphaFoldDB" id="A0A0D2F160"/>
<dbReference type="RefSeq" id="XP_013284170.1">
    <property type="nucleotide sequence ID" value="XM_013428716.1"/>
</dbReference>
<evidence type="ECO:0008006" key="12">
    <source>
        <dbReference type="Google" id="ProtNLM"/>
    </source>
</evidence>
<dbReference type="PROSITE" id="PS00086">
    <property type="entry name" value="CYTOCHROME_P450"/>
    <property type="match status" value="1"/>
</dbReference>
<dbReference type="PRINTS" id="PR00385">
    <property type="entry name" value="P450"/>
</dbReference>
<evidence type="ECO:0000256" key="2">
    <source>
        <dbReference type="ARBA" id="ARBA00010617"/>
    </source>
</evidence>
<dbReference type="VEuPathDB" id="FungiDB:Z517_06977"/>
<keyword evidence="9" id="KW-0732">Signal</keyword>
<evidence type="ECO:0000313" key="10">
    <source>
        <dbReference type="EMBL" id="KIW80362.1"/>
    </source>
</evidence>
<dbReference type="HOGENOM" id="CLU_001570_2_1_1"/>
<comment type="cofactor">
    <cofactor evidence="1 7">
        <name>heme</name>
        <dbReference type="ChEBI" id="CHEBI:30413"/>
    </cofactor>
</comment>
<dbReference type="GO" id="GO:0004497">
    <property type="term" value="F:monooxygenase activity"/>
    <property type="evidence" value="ECO:0007669"/>
    <property type="project" value="UniProtKB-KW"/>
</dbReference>
<dbReference type="Pfam" id="PF00067">
    <property type="entry name" value="p450"/>
    <property type="match status" value="1"/>
</dbReference>
<keyword evidence="11" id="KW-1185">Reference proteome</keyword>
<feature type="binding site" description="axial binding residue" evidence="7">
    <location>
        <position position="441"/>
    </location>
    <ligand>
        <name>heme</name>
        <dbReference type="ChEBI" id="CHEBI:30413"/>
    </ligand>
    <ligandPart>
        <name>Fe</name>
        <dbReference type="ChEBI" id="CHEBI:18248"/>
    </ligandPart>
</feature>
<dbReference type="InterPro" id="IPR050364">
    <property type="entry name" value="Cytochrome_P450_fung"/>
</dbReference>
<evidence type="ECO:0000256" key="6">
    <source>
        <dbReference type="ARBA" id="ARBA00023033"/>
    </source>
</evidence>
<accession>A0A0D2F160</accession>
<keyword evidence="7 8" id="KW-0349">Heme</keyword>
<evidence type="ECO:0000256" key="8">
    <source>
        <dbReference type="RuleBase" id="RU000461"/>
    </source>
</evidence>
<keyword evidence="5 7" id="KW-0408">Iron</keyword>
<evidence type="ECO:0000256" key="4">
    <source>
        <dbReference type="ARBA" id="ARBA00023002"/>
    </source>
</evidence>
<dbReference type="InterPro" id="IPR001128">
    <property type="entry name" value="Cyt_P450"/>
</dbReference>
<proteinExistence type="inferred from homology"/>
<evidence type="ECO:0000256" key="7">
    <source>
        <dbReference type="PIRSR" id="PIRSR602401-1"/>
    </source>
</evidence>
<dbReference type="PRINTS" id="PR00463">
    <property type="entry name" value="EP450I"/>
</dbReference>
<keyword evidence="6 8" id="KW-0503">Monooxygenase</keyword>
<keyword evidence="3 7" id="KW-0479">Metal-binding</keyword>
<dbReference type="CDD" id="cd11065">
    <property type="entry name" value="CYP64-like"/>
    <property type="match status" value="1"/>
</dbReference>
<dbReference type="GeneID" id="25306467"/>
<dbReference type="InterPro" id="IPR002401">
    <property type="entry name" value="Cyt_P450_E_grp-I"/>
</dbReference>
<sequence>MAANLSLVLALVGFALALYAISRIGRRPKDYPPGPPTVPVLGNLLQMPSKDAHLQFEKWSKIYGPIYSLMIGSGKVMVILSSNREVKELLDKRAQATNDRSDRYIGHQILSNGERILLQPYGKVWQKQRKMYHKLLSISLTQSYLPYIELENKQMNFDILTNPDHFLRHTKRYTNSTTMMMTYGRRTPQYDDAEMREYLEILEKTTGIIQSTAANVPDAYPIFRKLPRWLLPGVKMAVEHTKREEAFYLRLWNEVKLKLDEGTQKPCFTVQMLREQEKEGFDDRFGAYISGGSLEAGTDTTSNTILAFIQAMLLFPDVQEKAHAEIDRVLGDRLPSMSDWANLPYVRGCVKETLRWSPTTTLIVPHATFSDEIYNGYRIPRAAEIVVNAWAVNNNPNIYDDPRRFDPARFINDTQSSFEASQNPDVTKRDHFTFGAGRRICAGIHLADVTIFLAISRLLWGFDITPAPGQTSLPDPLLRTAGLVSMPLPFPARFEPRSPAKADKIKQMWNEARQLLDSEMQWREIPETLKFHL</sequence>
<dbReference type="STRING" id="1442368.A0A0D2F160"/>
<evidence type="ECO:0000256" key="5">
    <source>
        <dbReference type="ARBA" id="ARBA00023004"/>
    </source>
</evidence>
<evidence type="ECO:0000256" key="1">
    <source>
        <dbReference type="ARBA" id="ARBA00001971"/>
    </source>
</evidence>
<evidence type="ECO:0000313" key="11">
    <source>
        <dbReference type="Proteomes" id="UP000053029"/>
    </source>
</evidence>
<dbReference type="PANTHER" id="PTHR46300">
    <property type="entry name" value="P450, PUTATIVE (EUROFUNG)-RELATED-RELATED"/>
    <property type="match status" value="1"/>
</dbReference>
<dbReference type="GO" id="GO:0016705">
    <property type="term" value="F:oxidoreductase activity, acting on paired donors, with incorporation or reduction of molecular oxygen"/>
    <property type="evidence" value="ECO:0007669"/>
    <property type="project" value="InterPro"/>
</dbReference>
<dbReference type="GO" id="GO:0020037">
    <property type="term" value="F:heme binding"/>
    <property type="evidence" value="ECO:0007669"/>
    <property type="project" value="InterPro"/>
</dbReference>
<dbReference type="InterPro" id="IPR036396">
    <property type="entry name" value="Cyt_P450_sf"/>
</dbReference>
<dbReference type="GO" id="GO:0005506">
    <property type="term" value="F:iron ion binding"/>
    <property type="evidence" value="ECO:0007669"/>
    <property type="project" value="InterPro"/>
</dbReference>
<dbReference type="PANTHER" id="PTHR46300:SF2">
    <property type="entry name" value="CYTOCHROME P450 MONOOXYGENASE ALNH-RELATED"/>
    <property type="match status" value="1"/>
</dbReference>
<feature type="signal peptide" evidence="9">
    <location>
        <begin position="1"/>
        <end position="17"/>
    </location>
</feature>
<comment type="similarity">
    <text evidence="2 8">Belongs to the cytochrome P450 family.</text>
</comment>